<protein>
    <submittedName>
        <fullName evidence="3">Uncharacterized protein</fullName>
    </submittedName>
</protein>
<reference evidence="3 4" key="1">
    <citation type="journal article" date="2013" name="PLoS ONE">
        <title>Predicting the Proteins of Angomonas deanei, Strigomonas culicis and Their Respective Endosymbionts Reveals New Aspects of the Trypanosomatidae Family.</title>
        <authorList>
            <person name="Motta M.C."/>
            <person name="Martins A.C."/>
            <person name="de Souza S.S."/>
            <person name="Catta-Preta C.M."/>
            <person name="Silva R."/>
            <person name="Klein C.C."/>
            <person name="de Almeida L.G."/>
            <person name="de Lima Cunha O."/>
            <person name="Ciapina L.P."/>
            <person name="Brocchi M."/>
            <person name="Colabardini A.C."/>
            <person name="de Araujo Lima B."/>
            <person name="Machado C.R."/>
            <person name="de Almeida Soares C.M."/>
            <person name="Probst C.M."/>
            <person name="de Menezes C.B."/>
            <person name="Thompson C.E."/>
            <person name="Bartholomeu D.C."/>
            <person name="Gradia D.F."/>
            <person name="Pavoni D.P."/>
            <person name="Grisard E.C."/>
            <person name="Fantinatti-Garboggini F."/>
            <person name="Marchini F.K."/>
            <person name="Rodrigues-Luiz G.F."/>
            <person name="Wagner G."/>
            <person name="Goldman G.H."/>
            <person name="Fietto J.L."/>
            <person name="Elias M.C."/>
            <person name="Goldman M.H."/>
            <person name="Sagot M.F."/>
            <person name="Pereira M."/>
            <person name="Stoco P.H."/>
            <person name="de Mendonca-Neto R.P."/>
            <person name="Teixeira S.M."/>
            <person name="Maciel T.E."/>
            <person name="de Oliveira Mendes T.A."/>
            <person name="Urmenyi T.P."/>
            <person name="de Souza W."/>
            <person name="Schenkman S."/>
            <person name="de Vasconcelos A.T."/>
        </authorList>
    </citation>
    <scope>NUCLEOTIDE SEQUENCE [LARGE SCALE GENOMIC DNA]</scope>
</reference>
<proteinExistence type="predicted"/>
<sequence length="135" mass="15758">MFSTSTVRRIGSPTYGKWPWPVKLPLKADWYHHLSRRNSIADETRQYFVVGDLLILGVVGFSAFRIFQNVYRSNAYQTHLCTLTNYPPAIIANEFDFEDASKNRKVERKDLDTYREEVVTCKATARPIESIIFKY</sequence>
<dbReference type="EMBL" id="ATMH01000714">
    <property type="protein sequence ID" value="EPY36182.1"/>
    <property type="molecule type" value="Genomic_DNA"/>
</dbReference>
<dbReference type="EMBL" id="ATMH01001686">
    <property type="protein sequence ID" value="EPY34284.1"/>
    <property type="molecule type" value="Genomic_DNA"/>
</dbReference>
<keyword evidence="1" id="KW-1133">Transmembrane helix</keyword>
<dbReference type="Proteomes" id="UP000015354">
    <property type="component" value="Unassembled WGS sequence"/>
</dbReference>
<reference evidence="3" key="2">
    <citation type="submission" date="2013-03" db="EMBL/GenBank/DDBJ databases">
        <authorList>
            <person name="Motta M.C.M."/>
            <person name="Martins A.C.A."/>
            <person name="Preta C.M.C.C."/>
            <person name="Silva R."/>
            <person name="de Souza S.S."/>
            <person name="Klein C.C."/>
            <person name="de Almeida L.G.P."/>
            <person name="Cunha O.L."/>
            <person name="Colabardini A.C."/>
            <person name="Lima B.A."/>
            <person name="Machado C.R."/>
            <person name="Soares C.M.A."/>
            <person name="de Menezes C.B.A."/>
            <person name="Bartolomeu D.C."/>
            <person name="Grisard E.C."/>
            <person name="Fantinatti-Garboggini F."/>
            <person name="Rodrigues-Luiz G.F."/>
            <person name="Wagner G."/>
            <person name="Goldman G.H."/>
            <person name="Fietto J.L.R."/>
            <person name="Ciapina L.P."/>
            <person name="Brocchi M."/>
            <person name="Elias M.C."/>
            <person name="Goldman M.H.S."/>
            <person name="Sagot M.-F."/>
            <person name="Pereira M."/>
            <person name="Stoco P.H."/>
            <person name="Teixeira S.M.R."/>
            <person name="de Mendonca-Neto R.P."/>
            <person name="Maciel T.E.F."/>
            <person name="Mendes T.A.O."/>
            <person name="Urmenyi T.P."/>
            <person name="Teixeira M.M.G."/>
            <person name="de Camargo E.F.P."/>
            <person name="de Sousa W."/>
            <person name="Schenkman S."/>
            <person name="de Vasconcelos A.T.R."/>
        </authorList>
    </citation>
    <scope>NUCLEOTIDE SEQUENCE</scope>
</reference>
<organism evidence="3 4">
    <name type="scientific">Strigomonas culicis</name>
    <dbReference type="NCBI Taxonomy" id="28005"/>
    <lineage>
        <taxon>Eukaryota</taxon>
        <taxon>Discoba</taxon>
        <taxon>Euglenozoa</taxon>
        <taxon>Kinetoplastea</taxon>
        <taxon>Metakinetoplastina</taxon>
        <taxon>Trypanosomatida</taxon>
        <taxon>Trypanosomatidae</taxon>
        <taxon>Strigomonadinae</taxon>
        <taxon>Strigomonas</taxon>
    </lineage>
</organism>
<accession>S9UZC4</accession>
<name>S9UZC4_9TRYP</name>
<evidence type="ECO:0000313" key="3">
    <source>
        <dbReference type="EMBL" id="EPY36182.1"/>
    </source>
</evidence>
<keyword evidence="1" id="KW-0472">Membrane</keyword>
<comment type="caution">
    <text evidence="3">The sequence shown here is derived from an EMBL/GenBank/DDBJ whole genome shotgun (WGS) entry which is preliminary data.</text>
</comment>
<gene>
    <name evidence="3" type="ORF">STCU_00714</name>
    <name evidence="2" type="ORF">STCU_01686</name>
</gene>
<evidence type="ECO:0000313" key="4">
    <source>
        <dbReference type="Proteomes" id="UP000015354"/>
    </source>
</evidence>
<feature type="transmembrane region" description="Helical" evidence="1">
    <location>
        <begin position="47"/>
        <end position="67"/>
    </location>
</feature>
<dbReference type="AlphaFoldDB" id="S9UZC4"/>
<keyword evidence="1" id="KW-0812">Transmembrane</keyword>
<evidence type="ECO:0000256" key="1">
    <source>
        <dbReference type="SAM" id="Phobius"/>
    </source>
</evidence>
<evidence type="ECO:0000313" key="2">
    <source>
        <dbReference type="EMBL" id="EPY34284.1"/>
    </source>
</evidence>
<keyword evidence="4" id="KW-1185">Reference proteome</keyword>
<dbReference type="OrthoDB" id="268628at2759"/>